<feature type="region of interest" description="Disordered" evidence="2">
    <location>
        <begin position="598"/>
        <end position="625"/>
    </location>
</feature>
<keyword evidence="1" id="KW-0175">Coiled coil</keyword>
<accession>A0A941JSQ1</accession>
<evidence type="ECO:0000256" key="2">
    <source>
        <dbReference type="SAM" id="MobiDB-lite"/>
    </source>
</evidence>
<dbReference type="EMBL" id="JADQBC010000087">
    <property type="protein sequence ID" value="MBR8828776.1"/>
    <property type="molecule type" value="Genomic_DNA"/>
</dbReference>
<comment type="caution">
    <text evidence="3">The sequence shown here is derived from an EMBL/GenBank/DDBJ whole genome shotgun (WGS) entry which is preliminary data.</text>
</comment>
<feature type="compositionally biased region" description="Pro residues" evidence="2">
    <location>
        <begin position="59"/>
        <end position="71"/>
    </location>
</feature>
<dbReference type="AlphaFoldDB" id="A0A941JSQ1"/>
<evidence type="ECO:0000256" key="1">
    <source>
        <dbReference type="SAM" id="Coils"/>
    </source>
</evidence>
<evidence type="ECO:0000313" key="3">
    <source>
        <dbReference type="EMBL" id="MBR8828776.1"/>
    </source>
</evidence>
<reference evidence="3" key="1">
    <citation type="submission" date="2021-02" db="EMBL/GenBank/DDBJ databases">
        <title>Metagenome analyses of Stigonema ocellatum DSM 106950, Chlorogloea purpurea SAG 13.99 and Gomphosphaeria aponina DSM 107014.</title>
        <authorList>
            <person name="Marter P."/>
            <person name="Huang S."/>
        </authorList>
    </citation>
    <scope>NUCLEOTIDE SEQUENCE</scope>
    <source>
        <strain evidence="3">JP213</strain>
    </source>
</reference>
<evidence type="ECO:0000313" key="4">
    <source>
        <dbReference type="Proteomes" id="UP000767446"/>
    </source>
</evidence>
<feature type="region of interest" description="Disordered" evidence="2">
    <location>
        <begin position="207"/>
        <end position="250"/>
    </location>
</feature>
<feature type="coiled-coil region" evidence="1">
    <location>
        <begin position="554"/>
        <end position="581"/>
    </location>
</feature>
<name>A0A941JSQ1_9CHRO</name>
<feature type="compositionally biased region" description="Polar residues" evidence="2">
    <location>
        <begin position="212"/>
        <end position="222"/>
    </location>
</feature>
<protein>
    <submittedName>
        <fullName evidence="3">Uncharacterized protein</fullName>
    </submittedName>
</protein>
<gene>
    <name evidence="3" type="ORF">DSM107014_12890</name>
</gene>
<sequence length="625" mass="67455">MGISTIDSPSGIKVISPLGPGALPKPPLVPKGPIGVGVGIGIIELIDKAFPDLGDNIPKIPPNVPGGPTPDSPSGTEPDLPNTKPNYVYRIWGVMKTNVSYKSYGDDYETGAKEWPFERYLMGPIGAAKVYKNTSIPYVASYWGAYVTIKTNNKEELLAFGGIIPDHVRGGSDFKVKNFSFNYQVQEVGGDNVNPPLLQFPAPIYAPPDPQTPTFGSPSDDYTLSPVTPVSTTPTPTQTPTTDPFTSPNPNPFPVPVISPTPDPTNPNPIPEIGDPSDPIILPGPSLIDIAPPLILGPGSVTPIPTTTTPTDPVVDQTPVPCNPAGSCAGNVTNIINNNNTDIQNLNNLFKGIDLTLLATINQKLGPLIGNGGIGGTLSRLWGQLGIDRFLNAANFAISLHNAIMLSRDLVTTLFGSVDELLGHFNFQFMNAEGDEVGLSELVTEKVQNFTVTIFGEEAVNIANQTWTKANRIYQASANILDSFREIANSLEAISEQTLERISLIGNALKEARVVLGDAYPMMDDEVFASSKIGKAIAAFNQGVETVDEGLQSINSVISEVKNIKDQVKELRDERKEWEDAQSDFKQFVEEEYKAVLEDEESQNTVELESLDPEKVDFDKEEEVE</sequence>
<feature type="region of interest" description="Disordered" evidence="2">
    <location>
        <begin position="57"/>
        <end position="82"/>
    </location>
</feature>
<organism evidence="3 4">
    <name type="scientific">Gomphosphaeria aponina SAG 52.96 = DSM 107014</name>
    <dbReference type="NCBI Taxonomy" id="1521640"/>
    <lineage>
        <taxon>Bacteria</taxon>
        <taxon>Bacillati</taxon>
        <taxon>Cyanobacteriota</taxon>
        <taxon>Cyanophyceae</taxon>
        <taxon>Oscillatoriophycideae</taxon>
        <taxon>Chroococcales</taxon>
        <taxon>Gomphosphaeriaceae</taxon>
        <taxon>Gomphosphaeria</taxon>
    </lineage>
</organism>
<dbReference type="Proteomes" id="UP000767446">
    <property type="component" value="Unassembled WGS sequence"/>
</dbReference>
<feature type="compositionally biased region" description="Low complexity" evidence="2">
    <location>
        <begin position="223"/>
        <end position="246"/>
    </location>
</feature>
<proteinExistence type="predicted"/>